<dbReference type="Pfam" id="PF06199">
    <property type="entry name" value="Phage_tail_2"/>
    <property type="match status" value="1"/>
</dbReference>
<dbReference type="PRINTS" id="PR01996">
    <property type="entry name" value="MTP1FAMILY"/>
</dbReference>
<evidence type="ECO:0000313" key="2">
    <source>
        <dbReference type="Proteomes" id="UP000520198"/>
    </source>
</evidence>
<evidence type="ECO:0000313" key="1">
    <source>
        <dbReference type="EMBL" id="NVD41294.1"/>
    </source>
</evidence>
<comment type="caution">
    <text evidence="1">The sequence shown here is derived from an EMBL/GenBank/DDBJ whole genome shotgun (WGS) entry which is preliminary data.</text>
</comment>
<dbReference type="AlphaFoldDB" id="A0A7Y6UPP3"/>
<name>A0A7Y6UPP3_9HYPH</name>
<reference evidence="1 2" key="1">
    <citation type="submission" date="2020-06" db="EMBL/GenBank/DDBJ databases">
        <authorList>
            <person name="Grouzdev D.S."/>
        </authorList>
    </citation>
    <scope>NUCLEOTIDE SEQUENCE [LARGE SCALE GENOMIC DNA]</scope>
    <source>
        <strain evidence="1 2">HO-A22</strain>
    </source>
</reference>
<protein>
    <submittedName>
        <fullName evidence="1">Phage tail protein</fullName>
    </submittedName>
</protein>
<dbReference type="Proteomes" id="UP000520198">
    <property type="component" value="Unassembled WGS sequence"/>
</dbReference>
<sequence>MSQQLGRLLLIQIGDGADPGPETFNNLCGLKTRSFNLSASEIDTTIPSCTNPGDEVQKTSRPGMVNRTFTGSGAFVSSVAMTAFMDKVINATVFNAKVIVPGLGTFTGPFFVTDFEASGDMENNMEFSATFVPGDSLTFVAA</sequence>
<dbReference type="InterPro" id="IPR011855">
    <property type="entry name" value="Phgtail_TP901_1"/>
</dbReference>
<organism evidence="1 2">
    <name type="scientific">Ensifer oleiphilus</name>
    <dbReference type="NCBI Taxonomy" id="2742698"/>
    <lineage>
        <taxon>Bacteria</taxon>
        <taxon>Pseudomonadati</taxon>
        <taxon>Pseudomonadota</taxon>
        <taxon>Alphaproteobacteria</taxon>
        <taxon>Hyphomicrobiales</taxon>
        <taxon>Rhizobiaceae</taxon>
        <taxon>Sinorhizobium/Ensifer group</taxon>
        <taxon>Ensifer</taxon>
    </lineage>
</organism>
<keyword evidence="2" id="KW-1185">Reference proteome</keyword>
<gene>
    <name evidence="1" type="ORF">HT585_20675</name>
</gene>
<dbReference type="EMBL" id="JABWDU010000005">
    <property type="protein sequence ID" value="NVD41294.1"/>
    <property type="molecule type" value="Genomic_DNA"/>
</dbReference>
<proteinExistence type="predicted"/>
<dbReference type="InterPro" id="IPR022344">
    <property type="entry name" value="GTA_major-tail"/>
</dbReference>
<accession>A0A7Y6UPP3</accession>
<dbReference type="RefSeq" id="WP_176354727.1">
    <property type="nucleotide sequence ID" value="NZ_JABWDU010000005.1"/>
</dbReference>